<dbReference type="EMBL" id="JABFDB010000021">
    <property type="protein sequence ID" value="NYZ22722.1"/>
    <property type="molecule type" value="Genomic_DNA"/>
</dbReference>
<gene>
    <name evidence="2" type="ORF">HND93_23675</name>
</gene>
<dbReference type="Pfam" id="PF02515">
    <property type="entry name" value="CoA_transf_3"/>
    <property type="match status" value="1"/>
</dbReference>
<protein>
    <submittedName>
        <fullName evidence="2">CoA transferase</fullName>
    </submittedName>
</protein>
<dbReference type="Proteomes" id="UP000584642">
    <property type="component" value="Unassembled WGS sequence"/>
</dbReference>
<evidence type="ECO:0000313" key="3">
    <source>
        <dbReference type="Proteomes" id="UP000584642"/>
    </source>
</evidence>
<reference evidence="2 3" key="1">
    <citation type="submission" date="2020-05" db="EMBL/GenBank/DDBJ databases">
        <title>Azospirillum oleiclasticum sp. nov, a nitrogen-fixing and heavy crude oil-emulsifying bacterium isolated from the crude oil of Yumen Oilfield.</title>
        <authorList>
            <person name="Wu D."/>
            <person name="Cai M."/>
            <person name="Zhang X."/>
        </authorList>
    </citation>
    <scope>NUCLEOTIDE SEQUENCE [LARGE SCALE GENOMIC DNA]</scope>
    <source>
        <strain evidence="2 3">ROY-1-1-2</strain>
    </source>
</reference>
<dbReference type="Gene3D" id="3.30.1540.10">
    <property type="entry name" value="formyl-coa transferase, domain 3"/>
    <property type="match status" value="1"/>
</dbReference>
<dbReference type="RefSeq" id="WP_180284493.1">
    <property type="nucleotide sequence ID" value="NZ_JABFDB010000021.1"/>
</dbReference>
<dbReference type="PANTHER" id="PTHR48207">
    <property type="entry name" value="SUCCINATE--HYDROXYMETHYLGLUTARATE COA-TRANSFERASE"/>
    <property type="match status" value="1"/>
</dbReference>
<dbReference type="GO" id="GO:0016740">
    <property type="term" value="F:transferase activity"/>
    <property type="evidence" value="ECO:0007669"/>
    <property type="project" value="UniProtKB-KW"/>
</dbReference>
<organism evidence="2 3">
    <name type="scientific">Azospirillum oleiclasticum</name>
    <dbReference type="NCBI Taxonomy" id="2735135"/>
    <lineage>
        <taxon>Bacteria</taxon>
        <taxon>Pseudomonadati</taxon>
        <taxon>Pseudomonadota</taxon>
        <taxon>Alphaproteobacteria</taxon>
        <taxon>Rhodospirillales</taxon>
        <taxon>Azospirillaceae</taxon>
        <taxon>Azospirillum</taxon>
    </lineage>
</organism>
<dbReference type="InterPro" id="IPR003673">
    <property type="entry name" value="CoA-Trfase_fam_III"/>
</dbReference>
<keyword evidence="1 2" id="KW-0808">Transferase</keyword>
<evidence type="ECO:0000313" key="2">
    <source>
        <dbReference type="EMBL" id="NYZ22722.1"/>
    </source>
</evidence>
<evidence type="ECO:0000256" key="1">
    <source>
        <dbReference type="ARBA" id="ARBA00022679"/>
    </source>
</evidence>
<sequence>MESTSTIPSDLPGLAGTGPLAGVVVLDVTRVVAGPYCTMLLADLGATVLKVEHPDDADYTRTFPPFVGTDDTRFSAFFAQYNRNKYGLTIDLKSAAGKALLKQLVRQSHILVENFRPGTMDKLQLGYEVLARENPALVYAAISGFGATGPYSRRPGFDNSGQATGGLWSMNGMPGEPPLRVGTIIGDLSATLFATIGVLGALREAERTGRGQFVDVSLQDSTLALTENAVVRYTVDGEVAGPLGSDHPFVRPYGRFACKDGHVFFGGYTDKFWRETCAMFGEPVMAEDPAIDTMDKRFDTAVYEERVRPLLERWFAGHTKAELETMAGDRVPLCGIKTIDEVVNDPHIAARDMIARVAYPGGEVGMFGLPIKLSRTPGNPRGMAPKLGEHTDLVLERLLGLDAAGVAALRDAKAI</sequence>
<dbReference type="InterPro" id="IPR050483">
    <property type="entry name" value="CoA-transferase_III_domain"/>
</dbReference>
<proteinExistence type="predicted"/>
<comment type="caution">
    <text evidence="2">The sequence shown here is derived from an EMBL/GenBank/DDBJ whole genome shotgun (WGS) entry which is preliminary data.</text>
</comment>
<dbReference type="InterPro" id="IPR044855">
    <property type="entry name" value="CoA-Trfase_III_dom3_sf"/>
</dbReference>
<dbReference type="InterPro" id="IPR023606">
    <property type="entry name" value="CoA-Trfase_III_dom_1_sf"/>
</dbReference>
<dbReference type="PANTHER" id="PTHR48207:SF3">
    <property type="entry name" value="SUCCINATE--HYDROXYMETHYLGLUTARATE COA-TRANSFERASE"/>
    <property type="match status" value="1"/>
</dbReference>
<dbReference type="Gene3D" id="3.40.50.10540">
    <property type="entry name" value="Crotonobetainyl-coa:carnitine coa-transferase, domain 1"/>
    <property type="match status" value="1"/>
</dbReference>
<dbReference type="SUPFAM" id="SSF89796">
    <property type="entry name" value="CoA-transferase family III (CaiB/BaiF)"/>
    <property type="match status" value="1"/>
</dbReference>
<keyword evidence="3" id="KW-1185">Reference proteome</keyword>
<accession>A0ABX2TFB3</accession>
<name>A0ABX2TFB3_9PROT</name>